<sequence length="67" mass="6781">MAVLAALIPLLMLGVLLMLGRYEELMMPLPGEDDGGRRTEPAAAPRAPAPATPAALPPPAGTPAPSP</sequence>
<proteinExistence type="predicted"/>
<name>A0ABX1A0C9_9ACTN</name>
<evidence type="ECO:0000313" key="3">
    <source>
        <dbReference type="Proteomes" id="UP000730591"/>
    </source>
</evidence>
<accession>A0ABX1A0C9</accession>
<reference evidence="2 3" key="1">
    <citation type="submission" date="2020-03" db="EMBL/GenBank/DDBJ databases">
        <title>WGS of actinomycetes isolated from Thailand.</title>
        <authorList>
            <person name="Thawai C."/>
        </authorList>
    </citation>
    <scope>NUCLEOTIDE SEQUENCE [LARGE SCALE GENOMIC DNA]</scope>
    <source>
        <strain evidence="2 3">SBST2-5</strain>
    </source>
</reference>
<gene>
    <name evidence="2" type="ORF">HCJ93_07195</name>
</gene>
<dbReference type="RefSeq" id="WP_167992129.1">
    <property type="nucleotide sequence ID" value="NZ_JAATEM010000006.1"/>
</dbReference>
<organism evidence="2 3">
    <name type="scientific">Streptomyces composti</name>
    <dbReference type="NCBI Taxonomy" id="2720025"/>
    <lineage>
        <taxon>Bacteria</taxon>
        <taxon>Bacillati</taxon>
        <taxon>Actinomycetota</taxon>
        <taxon>Actinomycetes</taxon>
        <taxon>Kitasatosporales</taxon>
        <taxon>Streptomycetaceae</taxon>
        <taxon>Streptomyces</taxon>
    </lineage>
</organism>
<evidence type="ECO:0008006" key="4">
    <source>
        <dbReference type="Google" id="ProtNLM"/>
    </source>
</evidence>
<comment type="caution">
    <text evidence="2">The sequence shown here is derived from an EMBL/GenBank/DDBJ whole genome shotgun (WGS) entry which is preliminary data.</text>
</comment>
<feature type="compositionally biased region" description="Pro residues" evidence="1">
    <location>
        <begin position="47"/>
        <end position="67"/>
    </location>
</feature>
<feature type="region of interest" description="Disordered" evidence="1">
    <location>
        <begin position="27"/>
        <end position="67"/>
    </location>
</feature>
<evidence type="ECO:0000313" key="2">
    <source>
        <dbReference type="EMBL" id="NJP49863.1"/>
    </source>
</evidence>
<dbReference type="Proteomes" id="UP000730591">
    <property type="component" value="Unassembled WGS sequence"/>
</dbReference>
<protein>
    <recommendedName>
        <fullName evidence="4">Secreted protein</fullName>
    </recommendedName>
</protein>
<dbReference type="EMBL" id="JAATEM010000006">
    <property type="protein sequence ID" value="NJP49863.1"/>
    <property type="molecule type" value="Genomic_DNA"/>
</dbReference>
<evidence type="ECO:0000256" key="1">
    <source>
        <dbReference type="SAM" id="MobiDB-lite"/>
    </source>
</evidence>
<keyword evidence="3" id="KW-1185">Reference proteome</keyword>